<protein>
    <recommendedName>
        <fullName evidence="2">Reverse transcriptase domain-containing protein</fullName>
    </recommendedName>
</protein>
<feature type="compositionally biased region" description="Polar residues" evidence="1">
    <location>
        <begin position="742"/>
        <end position="751"/>
    </location>
</feature>
<organism evidence="3 4">
    <name type="scientific">Hemibagrus guttatus</name>
    <dbReference type="NCBI Taxonomy" id="175788"/>
    <lineage>
        <taxon>Eukaryota</taxon>
        <taxon>Metazoa</taxon>
        <taxon>Chordata</taxon>
        <taxon>Craniata</taxon>
        <taxon>Vertebrata</taxon>
        <taxon>Euteleostomi</taxon>
        <taxon>Actinopterygii</taxon>
        <taxon>Neopterygii</taxon>
        <taxon>Teleostei</taxon>
        <taxon>Ostariophysi</taxon>
        <taxon>Siluriformes</taxon>
        <taxon>Bagridae</taxon>
        <taxon>Hemibagrus</taxon>
    </lineage>
</organism>
<evidence type="ECO:0000259" key="2">
    <source>
        <dbReference type="PROSITE" id="PS50878"/>
    </source>
</evidence>
<dbReference type="Pfam" id="PF15344">
    <property type="entry name" value="FAM217"/>
    <property type="match status" value="1"/>
</dbReference>
<evidence type="ECO:0000313" key="3">
    <source>
        <dbReference type="EMBL" id="KAK3519192.1"/>
    </source>
</evidence>
<feature type="compositionally biased region" description="Basic and acidic residues" evidence="1">
    <location>
        <begin position="881"/>
        <end position="921"/>
    </location>
</feature>
<dbReference type="GO" id="GO:0008168">
    <property type="term" value="F:methyltransferase activity"/>
    <property type="evidence" value="ECO:0007669"/>
    <property type="project" value="InterPro"/>
</dbReference>
<feature type="region of interest" description="Disordered" evidence="1">
    <location>
        <begin position="859"/>
        <end position="941"/>
    </location>
</feature>
<reference evidence="3" key="1">
    <citation type="submission" date="2023-06" db="EMBL/GenBank/DDBJ databases">
        <title>Male Hemibagrus guttatus genome.</title>
        <authorList>
            <person name="Bian C."/>
        </authorList>
    </citation>
    <scope>NUCLEOTIDE SEQUENCE</scope>
    <source>
        <strain evidence="3">Male_cb2023</strain>
        <tissue evidence="3">Muscle</tissue>
    </source>
</reference>
<proteinExistence type="predicted"/>
<feature type="region of interest" description="Disordered" evidence="1">
    <location>
        <begin position="705"/>
        <end position="753"/>
    </location>
</feature>
<keyword evidence="4" id="KW-1185">Reference proteome</keyword>
<evidence type="ECO:0000313" key="4">
    <source>
        <dbReference type="Proteomes" id="UP001274896"/>
    </source>
</evidence>
<dbReference type="SUPFAM" id="SSF56672">
    <property type="entry name" value="DNA/RNA polymerases"/>
    <property type="match status" value="1"/>
</dbReference>
<feature type="region of interest" description="Disordered" evidence="1">
    <location>
        <begin position="591"/>
        <end position="615"/>
    </location>
</feature>
<dbReference type="CDD" id="cd01650">
    <property type="entry name" value="RT_nLTR_like"/>
    <property type="match status" value="1"/>
</dbReference>
<dbReference type="InterPro" id="IPR015095">
    <property type="entry name" value="AlkB_hom8_N"/>
</dbReference>
<dbReference type="Pfam" id="PF09004">
    <property type="entry name" value="ALKBH8_N"/>
    <property type="match status" value="1"/>
</dbReference>
<evidence type="ECO:0000256" key="1">
    <source>
        <dbReference type="SAM" id="MobiDB-lite"/>
    </source>
</evidence>
<dbReference type="EMBL" id="JAUCMX010000017">
    <property type="protein sequence ID" value="KAK3519192.1"/>
    <property type="molecule type" value="Genomic_DNA"/>
</dbReference>
<dbReference type="PROSITE" id="PS50878">
    <property type="entry name" value="RT_POL"/>
    <property type="match status" value="1"/>
</dbReference>
<dbReference type="AlphaFoldDB" id="A0AAE0UVF3"/>
<dbReference type="PANTHER" id="PTHR22145">
    <property type="entry name" value="SI:CH211-266K22.6"/>
    <property type="match status" value="1"/>
</dbReference>
<dbReference type="GO" id="GO:0016706">
    <property type="term" value="F:2-oxoglutarate-dependent dioxygenase activity"/>
    <property type="evidence" value="ECO:0007669"/>
    <property type="project" value="InterPro"/>
</dbReference>
<name>A0AAE0UVF3_9TELE</name>
<dbReference type="Proteomes" id="UP001274896">
    <property type="component" value="Unassembled WGS sequence"/>
</dbReference>
<gene>
    <name evidence="3" type="ORF">QTP70_022140</name>
</gene>
<sequence length="941" mass="106100">MEKYRDGQKELHCVFVDLQKAYDRVPREELWYCMRKSGVAEKYVRVVQDMYERSRTVVRCAVGQTEEFNVEVGLHQGSALSPFLFAIVMDQLSEEVRGEQHSGEEDHPSLPPNDQLLCLSTADVRRTLCRVNPRRSAGPDNIPGRVLRECAEQLVDVFTDIFNISLTSAYVLKTTTIVPVPKKSTVFCLNDYHPVALTPIVMKCFKRLIMKHIKTQLPPSLDPLQFANRPNRSTNDAITTTLHLSLTHLDNKDTYVRMLFIDFSSAFNTIIPQHLIEKLSLLGLNTSLCNWILDFLTGRPHSNHIIKFADDTTVVGLFSKNDESAYREEVQQLTAWCKANSLSLNVDKTKEMVVDFRRAQRDHSPLFIDRSPVEIVKSTKFLGVHLAENFTWSLNTSITKKAQQCVCFLRRLRKAHLPPPILTIFYRETIKSVLSSCITAWFGNCTVSVRKTLQRIVRTAEKIIGVSLPSITDISNKTGSKVIQNQKKTSSLLKNVISGQEKEPVPRAEIVSFPFTQFEADIRHPRSKPSPSECEEKRQKVQHQSPCCIAVKQNYAAREKSRRALSLPLAPHQIRLPENVRDLESLRLLDHKEDDTDSASDLSDSERLPVLPSPCTPPQLNLRAEIVDSVDLHPRILGPGTVQTESDGYNYPDFLPPPFNTWSLRQLAIFLNTEGKRAPRPKPVGQLEMFLERLLQLEWHQIQTIQNENSQPTTANVRSRGRAPNGPQIASLSRPHTAPPTRLSSPKSMRQGQRPFPLTLLSSLGSPSSCQLSRCLCCHVRYPLCNGSCSSYTYQRHSRLSPLLERKTSPSITHKRSSSESRASASDNKAMARPHYPVSPKSPKKQMEIAGNLQKVPQELSMKSKRQPSAWKGSSGQAAEAESHKDPSEGARSSLDKRVVAANKRDFHLSGKREPKERQQTELEGSGAMAGVKRMTNTLLE</sequence>
<dbReference type="InterPro" id="IPR029266">
    <property type="entry name" value="FAM217"/>
</dbReference>
<dbReference type="InterPro" id="IPR043502">
    <property type="entry name" value="DNA/RNA_pol_sf"/>
</dbReference>
<feature type="compositionally biased region" description="Polar residues" evidence="1">
    <location>
        <begin position="705"/>
        <end position="717"/>
    </location>
</feature>
<accession>A0AAE0UVF3</accession>
<dbReference type="PANTHER" id="PTHR22145:SF2">
    <property type="entry name" value="SI:CH211-266K22.6"/>
    <property type="match status" value="1"/>
</dbReference>
<dbReference type="InterPro" id="IPR000477">
    <property type="entry name" value="RT_dom"/>
</dbReference>
<dbReference type="Pfam" id="PF00078">
    <property type="entry name" value="RVT_1"/>
    <property type="match status" value="2"/>
</dbReference>
<comment type="caution">
    <text evidence="3">The sequence shown here is derived from an EMBL/GenBank/DDBJ whole genome shotgun (WGS) entry which is preliminary data.</text>
</comment>
<feature type="domain" description="Reverse transcriptase" evidence="2">
    <location>
        <begin position="1"/>
        <end position="166"/>
    </location>
</feature>
<feature type="region of interest" description="Disordered" evidence="1">
    <location>
        <begin position="804"/>
        <end position="846"/>
    </location>
</feature>